<dbReference type="CDD" id="cd00177">
    <property type="entry name" value="START"/>
    <property type="match status" value="1"/>
</dbReference>
<name>A0A2P6MZZ4_9EUKA</name>
<dbReference type="PANTHER" id="PTHR19308">
    <property type="entry name" value="PHOSPHATIDYLCHOLINE TRANSFER PROTEIN"/>
    <property type="match status" value="1"/>
</dbReference>
<dbReference type="SMART" id="SM00234">
    <property type="entry name" value="START"/>
    <property type="match status" value="1"/>
</dbReference>
<feature type="domain" description="START" evidence="1">
    <location>
        <begin position="16"/>
        <end position="207"/>
    </location>
</feature>
<organism evidence="2 3">
    <name type="scientific">Planoprotostelium fungivorum</name>
    <dbReference type="NCBI Taxonomy" id="1890364"/>
    <lineage>
        <taxon>Eukaryota</taxon>
        <taxon>Amoebozoa</taxon>
        <taxon>Evosea</taxon>
        <taxon>Variosea</taxon>
        <taxon>Cavosteliida</taxon>
        <taxon>Cavosteliaceae</taxon>
        <taxon>Planoprotostelium</taxon>
    </lineage>
</organism>
<comment type="caution">
    <text evidence="2">The sequence shown here is derived from an EMBL/GenBank/DDBJ whole genome shotgun (WGS) entry which is preliminary data.</text>
</comment>
<dbReference type="InterPro" id="IPR051213">
    <property type="entry name" value="START_lipid_transfer"/>
</dbReference>
<evidence type="ECO:0000313" key="3">
    <source>
        <dbReference type="Proteomes" id="UP000241769"/>
    </source>
</evidence>
<dbReference type="PROSITE" id="PS50848">
    <property type="entry name" value="START"/>
    <property type="match status" value="1"/>
</dbReference>
<dbReference type="Gene3D" id="3.30.530.20">
    <property type="match status" value="1"/>
</dbReference>
<dbReference type="InterPro" id="IPR023393">
    <property type="entry name" value="START-like_dom_sf"/>
</dbReference>
<reference evidence="2 3" key="1">
    <citation type="journal article" date="2018" name="Genome Biol. Evol.">
        <title>Multiple Roots of Fruiting Body Formation in Amoebozoa.</title>
        <authorList>
            <person name="Hillmann F."/>
            <person name="Forbes G."/>
            <person name="Novohradska S."/>
            <person name="Ferling I."/>
            <person name="Riege K."/>
            <person name="Groth M."/>
            <person name="Westermann M."/>
            <person name="Marz M."/>
            <person name="Spaller T."/>
            <person name="Winckler T."/>
            <person name="Schaap P."/>
            <person name="Glockner G."/>
        </authorList>
    </citation>
    <scope>NUCLEOTIDE SEQUENCE [LARGE SCALE GENOMIC DNA]</scope>
    <source>
        <strain evidence="2 3">Jena</strain>
    </source>
</reference>
<dbReference type="OrthoDB" id="24906at2759"/>
<dbReference type="AlphaFoldDB" id="A0A2P6MZZ4"/>
<sequence>MRHHHHGNEAQPQIPLEELRTKWLSSANDTLSRFQKLASDQTLSWETIVSDKVPFHVGSNKDVFITKSTTVINAPPLTLIEIIADGNRRFEYDELFDGKDNIETLQDQGPGNRITLSYTKLKSPAHMVAARDFCVITVSHYDPSTGCGLFVSNSVEHPNVPLSPNHTRAELTDTGYLLVPVNGGTATSVTYLTQMDPKGWLPTRVMNKTAKQQGQSLVKLAKYIASLPKTH</sequence>
<protein>
    <recommendedName>
        <fullName evidence="1">START domain-containing protein</fullName>
    </recommendedName>
</protein>
<dbReference type="EMBL" id="MDYQ01000271">
    <property type="protein sequence ID" value="PRP77267.1"/>
    <property type="molecule type" value="Genomic_DNA"/>
</dbReference>
<dbReference type="PANTHER" id="PTHR19308:SF14">
    <property type="entry name" value="START DOMAIN-CONTAINING PROTEIN"/>
    <property type="match status" value="1"/>
</dbReference>
<dbReference type="GO" id="GO:0005737">
    <property type="term" value="C:cytoplasm"/>
    <property type="evidence" value="ECO:0007669"/>
    <property type="project" value="UniProtKB-ARBA"/>
</dbReference>
<dbReference type="Proteomes" id="UP000241769">
    <property type="component" value="Unassembled WGS sequence"/>
</dbReference>
<dbReference type="Pfam" id="PF01852">
    <property type="entry name" value="START"/>
    <property type="match status" value="1"/>
</dbReference>
<dbReference type="InParanoid" id="A0A2P6MZZ4"/>
<dbReference type="SUPFAM" id="SSF55961">
    <property type="entry name" value="Bet v1-like"/>
    <property type="match status" value="1"/>
</dbReference>
<proteinExistence type="predicted"/>
<gene>
    <name evidence="2" type="ORF">PROFUN_14479</name>
</gene>
<accession>A0A2P6MZZ4</accession>
<keyword evidence="3" id="KW-1185">Reference proteome</keyword>
<dbReference type="GO" id="GO:0008289">
    <property type="term" value="F:lipid binding"/>
    <property type="evidence" value="ECO:0007669"/>
    <property type="project" value="InterPro"/>
</dbReference>
<dbReference type="InterPro" id="IPR002913">
    <property type="entry name" value="START_lipid-bd_dom"/>
</dbReference>
<evidence type="ECO:0000259" key="1">
    <source>
        <dbReference type="PROSITE" id="PS50848"/>
    </source>
</evidence>
<evidence type="ECO:0000313" key="2">
    <source>
        <dbReference type="EMBL" id="PRP77267.1"/>
    </source>
</evidence>